<keyword evidence="1" id="KW-0863">Zinc-finger</keyword>
<name>A0A9P5JUH6_9AGAM</name>
<dbReference type="Gene3D" id="3.30.160.60">
    <property type="entry name" value="Classic Zinc Finger"/>
    <property type="match status" value="1"/>
</dbReference>
<dbReference type="GO" id="GO:0008270">
    <property type="term" value="F:zinc ion binding"/>
    <property type="evidence" value="ECO:0007669"/>
    <property type="project" value="UniProtKB-KW"/>
</dbReference>
<organism evidence="3 4">
    <name type="scientific">Russula ochroleuca</name>
    <dbReference type="NCBI Taxonomy" id="152965"/>
    <lineage>
        <taxon>Eukaryota</taxon>
        <taxon>Fungi</taxon>
        <taxon>Dikarya</taxon>
        <taxon>Basidiomycota</taxon>
        <taxon>Agaricomycotina</taxon>
        <taxon>Agaricomycetes</taxon>
        <taxon>Russulales</taxon>
        <taxon>Russulaceae</taxon>
        <taxon>Russula</taxon>
    </lineage>
</organism>
<dbReference type="Proteomes" id="UP000759537">
    <property type="component" value="Unassembled WGS sequence"/>
</dbReference>
<dbReference type="SMART" id="SM00355">
    <property type="entry name" value="ZnF_C2H2"/>
    <property type="match status" value="2"/>
</dbReference>
<reference evidence="3" key="2">
    <citation type="journal article" date="2020" name="Nat. Commun.">
        <title>Large-scale genome sequencing of mycorrhizal fungi provides insights into the early evolution of symbiotic traits.</title>
        <authorList>
            <person name="Miyauchi S."/>
            <person name="Kiss E."/>
            <person name="Kuo A."/>
            <person name="Drula E."/>
            <person name="Kohler A."/>
            <person name="Sanchez-Garcia M."/>
            <person name="Morin E."/>
            <person name="Andreopoulos B."/>
            <person name="Barry K.W."/>
            <person name="Bonito G."/>
            <person name="Buee M."/>
            <person name="Carver A."/>
            <person name="Chen C."/>
            <person name="Cichocki N."/>
            <person name="Clum A."/>
            <person name="Culley D."/>
            <person name="Crous P.W."/>
            <person name="Fauchery L."/>
            <person name="Girlanda M."/>
            <person name="Hayes R.D."/>
            <person name="Keri Z."/>
            <person name="LaButti K."/>
            <person name="Lipzen A."/>
            <person name="Lombard V."/>
            <person name="Magnuson J."/>
            <person name="Maillard F."/>
            <person name="Murat C."/>
            <person name="Nolan M."/>
            <person name="Ohm R.A."/>
            <person name="Pangilinan J."/>
            <person name="Pereira M.F."/>
            <person name="Perotto S."/>
            <person name="Peter M."/>
            <person name="Pfister S."/>
            <person name="Riley R."/>
            <person name="Sitrit Y."/>
            <person name="Stielow J.B."/>
            <person name="Szollosi G."/>
            <person name="Zifcakova L."/>
            <person name="Stursova M."/>
            <person name="Spatafora J.W."/>
            <person name="Tedersoo L."/>
            <person name="Vaario L.M."/>
            <person name="Yamada A."/>
            <person name="Yan M."/>
            <person name="Wang P."/>
            <person name="Xu J."/>
            <person name="Bruns T."/>
            <person name="Baldrian P."/>
            <person name="Vilgalys R."/>
            <person name="Dunand C."/>
            <person name="Henrissat B."/>
            <person name="Grigoriev I.V."/>
            <person name="Hibbett D."/>
            <person name="Nagy L.G."/>
            <person name="Martin F.M."/>
        </authorList>
    </citation>
    <scope>NUCLEOTIDE SEQUENCE</scope>
    <source>
        <strain evidence="3">Prilba</strain>
    </source>
</reference>
<dbReference type="EMBL" id="WHVB01000073">
    <property type="protein sequence ID" value="KAF8463372.1"/>
    <property type="molecule type" value="Genomic_DNA"/>
</dbReference>
<protein>
    <recommendedName>
        <fullName evidence="2">C2H2-type domain-containing protein</fullName>
    </recommendedName>
</protein>
<reference evidence="3" key="1">
    <citation type="submission" date="2019-10" db="EMBL/GenBank/DDBJ databases">
        <authorList>
            <consortium name="DOE Joint Genome Institute"/>
            <person name="Kuo A."/>
            <person name="Miyauchi S."/>
            <person name="Kiss E."/>
            <person name="Drula E."/>
            <person name="Kohler A."/>
            <person name="Sanchez-Garcia M."/>
            <person name="Andreopoulos B."/>
            <person name="Barry K.W."/>
            <person name="Bonito G."/>
            <person name="Buee M."/>
            <person name="Carver A."/>
            <person name="Chen C."/>
            <person name="Cichocki N."/>
            <person name="Clum A."/>
            <person name="Culley D."/>
            <person name="Crous P.W."/>
            <person name="Fauchery L."/>
            <person name="Girlanda M."/>
            <person name="Hayes R."/>
            <person name="Keri Z."/>
            <person name="LaButti K."/>
            <person name="Lipzen A."/>
            <person name="Lombard V."/>
            <person name="Magnuson J."/>
            <person name="Maillard F."/>
            <person name="Morin E."/>
            <person name="Murat C."/>
            <person name="Nolan M."/>
            <person name="Ohm R."/>
            <person name="Pangilinan J."/>
            <person name="Pereira M."/>
            <person name="Perotto S."/>
            <person name="Peter M."/>
            <person name="Riley R."/>
            <person name="Sitrit Y."/>
            <person name="Stielow B."/>
            <person name="Szollosi G."/>
            <person name="Zifcakova L."/>
            <person name="Stursova M."/>
            <person name="Spatafora J.W."/>
            <person name="Tedersoo L."/>
            <person name="Vaario L.-M."/>
            <person name="Yamada A."/>
            <person name="Yan M."/>
            <person name="Wang P."/>
            <person name="Xu J."/>
            <person name="Bruns T."/>
            <person name="Baldrian P."/>
            <person name="Vilgalys R."/>
            <person name="Henrissat B."/>
            <person name="Grigoriev I.V."/>
            <person name="Hibbett D."/>
            <person name="Nagy L.G."/>
            <person name="Martin F.M."/>
        </authorList>
    </citation>
    <scope>NUCLEOTIDE SEQUENCE</scope>
    <source>
        <strain evidence="3">Prilba</strain>
    </source>
</reference>
<comment type="caution">
    <text evidence="3">The sequence shown here is derived from an EMBL/GenBank/DDBJ whole genome shotgun (WGS) entry which is preliminary data.</text>
</comment>
<gene>
    <name evidence="3" type="ORF">DFH94DRAFT_858002</name>
</gene>
<dbReference type="PROSITE" id="PS00028">
    <property type="entry name" value="ZINC_FINGER_C2H2_1"/>
    <property type="match status" value="1"/>
</dbReference>
<evidence type="ECO:0000256" key="1">
    <source>
        <dbReference type="PROSITE-ProRule" id="PRU00042"/>
    </source>
</evidence>
<evidence type="ECO:0000313" key="4">
    <source>
        <dbReference type="Proteomes" id="UP000759537"/>
    </source>
</evidence>
<dbReference type="OrthoDB" id="2758144at2759"/>
<accession>A0A9P5JUH6</accession>
<keyword evidence="1" id="KW-0862">Zinc</keyword>
<feature type="domain" description="C2H2-type" evidence="2">
    <location>
        <begin position="233"/>
        <end position="263"/>
    </location>
</feature>
<keyword evidence="4" id="KW-1185">Reference proteome</keyword>
<dbReference type="PROSITE" id="PS50157">
    <property type="entry name" value="ZINC_FINGER_C2H2_2"/>
    <property type="match status" value="1"/>
</dbReference>
<evidence type="ECO:0000313" key="3">
    <source>
        <dbReference type="EMBL" id="KAF8463372.1"/>
    </source>
</evidence>
<dbReference type="AlphaFoldDB" id="A0A9P5JUH6"/>
<proteinExistence type="predicted"/>
<dbReference type="InterPro" id="IPR013087">
    <property type="entry name" value="Znf_C2H2_type"/>
</dbReference>
<keyword evidence="1" id="KW-0479">Metal-binding</keyword>
<evidence type="ECO:0000259" key="2">
    <source>
        <dbReference type="PROSITE" id="PS50157"/>
    </source>
</evidence>
<sequence>MRLVTESYTQVFPGKESTMEWRDVLELSQGSSNPYTTTECVSESFGERTDDAPSVGLSDSQLLTLGSHNSFHPLHNLAAHCSIPLHPYYEPLYWAYWQLATSQAVQSPEQIPEASVQVNLAPPGPSDEKNLGDALTAYPNYQIRATGSKSGQLIADQEDLLGGTNSPINEGNGNDVQPRNSNLFSTASHGQPSHMSPQQLEYLPGIHPFEAPGNLEIEIAQNSKNRVMSSKEWPCHHDGCNKTYGRPQEVKRHMRDKHAITPPKCFICEIKWTRAAEIRKHLLSKHGDHFTEEERQEILQLQGSNKTIDFLERLKMTRPWKSSTVSRKFISKRIGRGSRRVDRASNSEQVCRGAD</sequence>